<dbReference type="Gene3D" id="3.30.760.10">
    <property type="entry name" value="RNA Cap, Translation Initiation Factor Eif4e"/>
    <property type="match status" value="1"/>
</dbReference>
<feature type="compositionally biased region" description="Low complexity" evidence="2">
    <location>
        <begin position="1938"/>
        <end position="1948"/>
    </location>
</feature>
<organism evidence="3">
    <name type="scientific">Neospora caninum (strain Liverpool)</name>
    <dbReference type="NCBI Taxonomy" id="572307"/>
    <lineage>
        <taxon>Eukaryota</taxon>
        <taxon>Sar</taxon>
        <taxon>Alveolata</taxon>
        <taxon>Apicomplexa</taxon>
        <taxon>Conoidasida</taxon>
        <taxon>Coccidia</taxon>
        <taxon>Eucoccidiorida</taxon>
        <taxon>Eimeriorina</taxon>
        <taxon>Sarcocystidae</taxon>
        <taxon>Neospora</taxon>
    </lineage>
</organism>
<feature type="region of interest" description="Disordered" evidence="2">
    <location>
        <begin position="1210"/>
        <end position="1258"/>
    </location>
</feature>
<accession>A0A0F7UN44</accession>
<feature type="region of interest" description="Disordered" evidence="2">
    <location>
        <begin position="2078"/>
        <end position="2100"/>
    </location>
</feature>
<feature type="compositionally biased region" description="Basic and acidic residues" evidence="2">
    <location>
        <begin position="328"/>
        <end position="338"/>
    </location>
</feature>
<feature type="region of interest" description="Disordered" evidence="2">
    <location>
        <begin position="1880"/>
        <end position="1979"/>
    </location>
</feature>
<dbReference type="EMBL" id="LN714486">
    <property type="protein sequence ID" value="CEL69910.1"/>
    <property type="molecule type" value="Genomic_DNA"/>
</dbReference>
<dbReference type="GO" id="GO:0016281">
    <property type="term" value="C:eukaryotic translation initiation factor 4F complex"/>
    <property type="evidence" value="ECO:0007669"/>
    <property type="project" value="TreeGrafter"/>
</dbReference>
<feature type="compositionally biased region" description="Low complexity" evidence="2">
    <location>
        <begin position="1682"/>
        <end position="1695"/>
    </location>
</feature>
<keyword evidence="1" id="KW-0396">Initiation factor</keyword>
<feature type="region of interest" description="Disordered" evidence="2">
    <location>
        <begin position="1"/>
        <end position="37"/>
    </location>
</feature>
<feature type="compositionally biased region" description="Basic and acidic residues" evidence="2">
    <location>
        <begin position="202"/>
        <end position="234"/>
    </location>
</feature>
<feature type="compositionally biased region" description="Low complexity" evidence="2">
    <location>
        <begin position="25"/>
        <end position="37"/>
    </location>
</feature>
<feature type="region of interest" description="Disordered" evidence="2">
    <location>
        <begin position="1173"/>
        <end position="1192"/>
    </location>
</feature>
<evidence type="ECO:0000313" key="3">
    <source>
        <dbReference type="EMBL" id="CEL69910.1"/>
    </source>
</evidence>
<feature type="compositionally biased region" description="Basic and acidic residues" evidence="2">
    <location>
        <begin position="2045"/>
        <end position="2057"/>
    </location>
</feature>
<feature type="compositionally biased region" description="Polar residues" evidence="2">
    <location>
        <begin position="11"/>
        <end position="24"/>
    </location>
</feature>
<feature type="region of interest" description="Disordered" evidence="2">
    <location>
        <begin position="144"/>
        <end position="167"/>
    </location>
</feature>
<dbReference type="SUPFAM" id="SSF55418">
    <property type="entry name" value="eIF4e-like"/>
    <property type="match status" value="1"/>
</dbReference>
<evidence type="ECO:0008006" key="4">
    <source>
        <dbReference type="Google" id="ProtNLM"/>
    </source>
</evidence>
<feature type="region of interest" description="Disordered" evidence="2">
    <location>
        <begin position="526"/>
        <end position="797"/>
    </location>
</feature>
<feature type="compositionally biased region" description="Polar residues" evidence="2">
    <location>
        <begin position="1601"/>
        <end position="1615"/>
    </location>
</feature>
<feature type="compositionally biased region" description="Low complexity" evidence="2">
    <location>
        <begin position="1527"/>
        <end position="1553"/>
    </location>
</feature>
<feature type="compositionally biased region" description="Low complexity" evidence="2">
    <location>
        <begin position="669"/>
        <end position="681"/>
    </location>
</feature>
<feature type="compositionally biased region" description="Low complexity" evidence="2">
    <location>
        <begin position="748"/>
        <end position="759"/>
    </location>
</feature>
<gene>
    <name evidence="3" type="ORF">BN1204_056070</name>
</gene>
<feature type="region of interest" description="Disordered" evidence="2">
    <location>
        <begin position="1780"/>
        <end position="1802"/>
    </location>
</feature>
<feature type="compositionally biased region" description="Basic and acidic residues" evidence="2">
    <location>
        <begin position="865"/>
        <end position="882"/>
    </location>
</feature>
<feature type="region of interest" description="Disordered" evidence="2">
    <location>
        <begin position="1489"/>
        <end position="1617"/>
    </location>
</feature>
<keyword evidence="1" id="KW-0694">RNA-binding</keyword>
<feature type="compositionally biased region" description="Polar residues" evidence="2">
    <location>
        <begin position="156"/>
        <end position="166"/>
    </location>
</feature>
<dbReference type="GO" id="GO:0000340">
    <property type="term" value="F:RNA 7-methylguanosine cap binding"/>
    <property type="evidence" value="ECO:0007669"/>
    <property type="project" value="TreeGrafter"/>
</dbReference>
<feature type="compositionally biased region" description="Basic and acidic residues" evidence="2">
    <location>
        <begin position="942"/>
        <end position="981"/>
    </location>
</feature>
<feature type="region of interest" description="Disordered" evidence="2">
    <location>
        <begin position="447"/>
        <end position="505"/>
    </location>
</feature>
<comment type="similarity">
    <text evidence="1">Belongs to the eukaryotic initiation factor 4E family.</text>
</comment>
<dbReference type="GO" id="GO:0003743">
    <property type="term" value="F:translation initiation factor activity"/>
    <property type="evidence" value="ECO:0007669"/>
    <property type="project" value="UniProtKB-KW"/>
</dbReference>
<feature type="compositionally biased region" description="Basic and acidic residues" evidence="2">
    <location>
        <begin position="301"/>
        <end position="320"/>
    </location>
</feature>
<dbReference type="PANTHER" id="PTHR11960">
    <property type="entry name" value="EUKARYOTIC TRANSLATION INITIATION FACTOR 4E RELATED"/>
    <property type="match status" value="1"/>
</dbReference>
<feature type="compositionally biased region" description="Low complexity" evidence="2">
    <location>
        <begin position="1347"/>
        <end position="1359"/>
    </location>
</feature>
<protein>
    <recommendedName>
        <fullName evidence="4">Eukaryotic initiation factor 4E</fullName>
    </recommendedName>
</protein>
<feature type="compositionally biased region" description="Basic and acidic residues" evidence="2">
    <location>
        <begin position="2085"/>
        <end position="2100"/>
    </location>
</feature>
<feature type="compositionally biased region" description="Basic and acidic residues" evidence="2">
    <location>
        <begin position="781"/>
        <end position="791"/>
    </location>
</feature>
<feature type="compositionally biased region" description="Basic and acidic residues" evidence="2">
    <location>
        <begin position="242"/>
        <end position="251"/>
    </location>
</feature>
<feature type="region of interest" description="Disordered" evidence="2">
    <location>
        <begin position="1281"/>
        <end position="1450"/>
    </location>
</feature>
<feature type="compositionally biased region" description="Polar residues" evidence="2">
    <location>
        <begin position="453"/>
        <end position="474"/>
    </location>
</feature>
<sequence>MGKAAAEPHPLSSTDKTRSTSLDGSTEISDSSSLASSGVGPSCVSLEHGLHSCPYLPWAPLALRYEGKFAEACFAVSGPHRTPESLRSYLGNDELLSPTSTTAGGFSSCPCSPTVGTRICSPRGHSVYTPHARLLPGTPTFVLPLETPDRSKGESQADSTSNSSLSLPMCVCTNQRKNRGEAILAADPSRLMAARGQVSATADRKSESSEGCRKEARENPREGNEGIKRTHRSDQSAPQEAAIKRQDRGEFQEDEAIAPREQNVETSSAVAVRPLPSVDISRSSPVDSALVRSPLAPVPRDAPKPLKDLESGEEVRRGDGQKAGIPEDACKAFLERPRGRPAGQDLPPRLHLSSTTCGPDKGTKRRTISVDVTCFSSLSEEQMAMRGPSPGDFEGGSFSDTCKSFSALEDVSPSHAKAEAVPEKAFLVCCPVPDAAGGGVSFLTPRPGLAGDSPSTTESAGSVWSPSTPPTMDSESPVYGPPHSLLPGDSHQMLPPTDAAETLPPAYAPRESGEIFFLSPSCGQRECTPADAATEEAAEDQTPAAARRRRWASFDVQDSDTDLFEPDDSDQDEDFDLASSARGEGSLSPFGARHGARACARFASRRAPKRPGEEHSLAVTRGRGATPEGRSSGTGAVEKGKNASGSDRRGRVRGGLEGYKEQSGMEACQSSSQRGGSSRQSDAAPCSAFANHNRFAALSNGDASGRGEPPRPAKGGVHAAEEHRPRSQGGPRGRGRHPGKGSEAGPDSARATSRSASVANKGWDVRDTPFSGPGGSAGKASRGESAERAERALGTPVGAEGFELFRNSLTLQLLQGRDQGFRFVGESGEHLDRAERKQNGDSDEGWVIAGRKRKPVAETGSRRSAGRDAEGKGKGKRDERPAVEWIAWLDPCSSAANTTNVDSAHAAQKSTDAARCGPGLEAASAAETSAGEGLEKGACSNEQREESNAQDRDRISETADGHGEPASHGGSRREAKEEKGKASGSGSGKKLEGGGGAVSWSKQLQEEYEQGLERVGKMSSWTAVSPFLAWWLPASASRGNLHNLCFFKNPVKPLWEHPDNIKGGHFALRRFATKATVQDMFLLLASTVLKDEHLGAVRHCNGIVLCIRQHWRKHKIEFWTASLENGVLSQQESLLRRLLSQLPGNAGHGIEIEFISHREVVQRNQMKLLRARGKLSKTAGGTGKPVPAGASHAASWSGVCAQKPLLPRSSVPGSAEIPAPPLLPEGPYAPGAKKKSYEKRGSGKKHGAGWEQGAGDCGGGCQNAERESALPLLGAKKSAWDASSALDGERRSCTSPRHGDGSGRERRGEHLSPRSRHVSRKKDSKEAGSQTEKKRHGAFGEGDEKVSLPAPASRSASAAGNRGCPLLPDDGGLCDSENPDSCPHGQGPSPALGDHTGRGDAPGESAAPAWSGDRRVPGGARGRGSNPKSGDLPALMQSPPPLLPSDSLAFPGRLPVWQASVGSPGALPHAGKPWEEDLSLLYSADFHEEGEEARRGSGAGLTQFGGSGQGEALCPRHPLSQCGQPAPGRLSTSPGSTTSRTPPGNPSSTSPLLRPSVGYPRQGPQPLGRRGVGAFSLGSSWPRGAPQSGSYAGKGSDACASGTSQSAGCAPSTASRCGGDSALRAALSRHVDDAPTSVPSHLSREDARSVTGPKSGKTRVGQQPGQNGLGLRRGDDDLGVFPRGSGRGASRGPWRTYCANDEEQRRRLATKMVARIDVKSIPDYFSMQLAANLGGASIGSAAALHGGVGGSGISAAGLTTAPSPLGSSFLALHASGSVSTSSTHGSEAGNDASSATGASEAAGRAPLSEARFGTVSAAHPFPLFPGVGLPGGVLPDGFSPQLLASPSVGRAVAAVLQVQQLPFSPVMQSVQQQLGLIPPKPGAPQAVGQAAGGVQGGLETGGAPLPDSSSSRRSAYEDSLQDLCLPPLLGNSASRQTSPLSSPSAVSSQDLPHVGSTTDPFRQEEVAQSAPEKGPFSKRPFAFNPLAAVFRPSWVSERSSSQRPGAPQEGGVATACADPRDESLAEGTTGASVDEEKGQVRRCRERSTPSEEPKDYVAGKHTIASVCHALPAAAQAVAPAVSADKSGRNEAMERPEDRRE</sequence>
<feature type="compositionally biased region" description="Gly residues" evidence="2">
    <location>
        <begin position="1890"/>
        <end position="1900"/>
    </location>
</feature>
<evidence type="ECO:0000256" key="1">
    <source>
        <dbReference type="RuleBase" id="RU004374"/>
    </source>
</evidence>
<proteinExistence type="inferred from homology"/>
<feature type="region of interest" description="Disordered" evidence="2">
    <location>
        <begin position="1630"/>
        <end position="1695"/>
    </location>
</feature>
<reference evidence="3" key="1">
    <citation type="journal article" date="2015" name="PLoS ONE">
        <title>Comprehensive Evaluation of Toxoplasma gondii VEG and Neospora caninum LIV Genomes with Tachyzoite Stage Transcriptome and Proteome Defines Novel Transcript Features.</title>
        <authorList>
            <person name="Ramaprasad A."/>
            <person name="Mourier T."/>
            <person name="Naeem R."/>
            <person name="Malas T.B."/>
            <person name="Moussa E."/>
            <person name="Panigrahi A."/>
            <person name="Vermont S.J."/>
            <person name="Otto T.D."/>
            <person name="Wastling J."/>
            <person name="Pain A."/>
        </authorList>
    </citation>
    <scope>NUCLEOTIDE SEQUENCE</scope>
    <source>
        <strain evidence="3">Liverpool</strain>
    </source>
</reference>
<feature type="region of interest" description="Disordered" evidence="2">
    <location>
        <begin position="924"/>
        <end position="998"/>
    </location>
</feature>
<feature type="region of interest" description="Disordered" evidence="2">
    <location>
        <begin position="194"/>
        <end position="364"/>
    </location>
</feature>
<feature type="region of interest" description="Disordered" evidence="2">
    <location>
        <begin position="1994"/>
        <end position="2057"/>
    </location>
</feature>
<name>A0A0F7UN44_NEOCL</name>
<dbReference type="Pfam" id="PF01652">
    <property type="entry name" value="IF4E"/>
    <property type="match status" value="1"/>
</dbReference>
<feature type="compositionally biased region" description="Basic and acidic residues" evidence="2">
    <location>
        <begin position="1287"/>
        <end position="1312"/>
    </location>
</feature>
<feature type="region of interest" description="Disordered" evidence="2">
    <location>
        <begin position="825"/>
        <end position="882"/>
    </location>
</feature>
<keyword evidence="1" id="KW-0648">Protein biosynthesis</keyword>
<feature type="compositionally biased region" description="Basic and acidic residues" evidence="2">
    <location>
        <begin position="827"/>
        <end position="840"/>
    </location>
</feature>
<evidence type="ECO:0000256" key="2">
    <source>
        <dbReference type="SAM" id="MobiDB-lite"/>
    </source>
</evidence>
<feature type="compositionally biased region" description="Gly residues" evidence="2">
    <location>
        <begin position="1497"/>
        <end position="1509"/>
    </location>
</feature>
<feature type="compositionally biased region" description="Gly residues" evidence="2">
    <location>
        <begin position="983"/>
        <end position="997"/>
    </location>
</feature>
<feature type="compositionally biased region" description="Acidic residues" evidence="2">
    <location>
        <begin position="557"/>
        <end position="576"/>
    </location>
</feature>
<feature type="compositionally biased region" description="Basic and acidic residues" evidence="2">
    <location>
        <begin position="638"/>
        <end position="649"/>
    </location>
</feature>
<feature type="compositionally biased region" description="Basic residues" evidence="2">
    <location>
        <begin position="1232"/>
        <end position="1247"/>
    </location>
</feature>
<dbReference type="InterPro" id="IPR023398">
    <property type="entry name" value="TIF_eIF4e-like"/>
</dbReference>
<dbReference type="InterPro" id="IPR001040">
    <property type="entry name" value="TIF_eIF_4E"/>
</dbReference>